<dbReference type="Proteomes" id="UP000258309">
    <property type="component" value="Unassembled WGS sequence"/>
</dbReference>
<dbReference type="OrthoDB" id="20872at2759"/>
<dbReference type="InterPro" id="IPR010730">
    <property type="entry name" value="HET"/>
</dbReference>
<protein>
    <submittedName>
        <fullName evidence="3">Uncharacterized protein</fullName>
    </submittedName>
</protein>
<keyword evidence="4" id="KW-1185">Reference proteome</keyword>
<dbReference type="AlphaFoldDB" id="A0A3E2H0J8"/>
<dbReference type="STRING" id="5539.A0A3E2H0J8"/>
<sequence>MRLINTSTGLLEEFIGDDIPRYAILSHTWEKYEISLQELQRIIDPDLANDPKTQAVRAKAGFIKILRFVELAASKGVPYAWADTCCIDKTSSADLTESINSMYRWYKNSSVCFAYLADVVSCEWPNYPSDSEVTKSRWFTRGWTLQELIAPSTVEFYNTSWVCLGHKYTKVHEIERITGINRHILKVNDLSTVNIAQKMSWAANRTTTRKEDMAYCLLGIFDVNMPLLYGEGENAFIRLQEHIAATSTDHSLFAWGVGVRENVYGATRSEREKDDMRLHQNIFARSPADFAECGEMESIICVQPDTWMQTNRGLHAIFPTIPTELAKKLIKCPNNPGCSELPHYIDDSDYLAILNCGKRHGAYVHDLDYVVGIWITKIYPRDDNKHGYCRISDYIATLEEAAVFEMHPNTFPKMDMWMSTSQTLKVHPKHFSKRLAGFLLTSKSMCPEIHGLYAAQVGYNYFPDRYPLRTPHLPLETLGGLVGVASFRVNHVNGEESEEEFAVVFGYPPSVKKPFAVIVDDFDPEAPLNYDLQRFGPFEMDQVESGWHTSYRYDKDRLSTFISVTLATVLQKDMIFTELRMESALEEV</sequence>
<accession>A0A3E2H0J8</accession>
<feature type="non-terminal residue" evidence="3">
    <location>
        <position position="588"/>
    </location>
</feature>
<feature type="domain" description="DUF8212" evidence="2">
    <location>
        <begin position="234"/>
        <end position="359"/>
    </location>
</feature>
<evidence type="ECO:0000313" key="4">
    <source>
        <dbReference type="Proteomes" id="UP000258309"/>
    </source>
</evidence>
<organism evidence="3 4">
    <name type="scientific">Scytalidium lignicola</name>
    <name type="common">Hyphomycete</name>
    <dbReference type="NCBI Taxonomy" id="5539"/>
    <lineage>
        <taxon>Eukaryota</taxon>
        <taxon>Fungi</taxon>
        <taxon>Dikarya</taxon>
        <taxon>Ascomycota</taxon>
        <taxon>Pezizomycotina</taxon>
        <taxon>Leotiomycetes</taxon>
        <taxon>Leotiomycetes incertae sedis</taxon>
        <taxon>Scytalidium</taxon>
    </lineage>
</organism>
<proteinExistence type="predicted"/>
<feature type="non-terminal residue" evidence="3">
    <location>
        <position position="1"/>
    </location>
</feature>
<evidence type="ECO:0000259" key="1">
    <source>
        <dbReference type="Pfam" id="PF06985"/>
    </source>
</evidence>
<feature type="domain" description="Heterokaryon incompatibility" evidence="1">
    <location>
        <begin position="22"/>
        <end position="118"/>
    </location>
</feature>
<name>A0A3E2H0J8_SCYLI</name>
<reference evidence="3 4" key="1">
    <citation type="submission" date="2018-05" db="EMBL/GenBank/DDBJ databases">
        <title>Draft genome sequence of Scytalidium lignicola DSM 105466, a ubiquitous saprotrophic fungus.</title>
        <authorList>
            <person name="Buettner E."/>
            <person name="Gebauer A.M."/>
            <person name="Hofrichter M."/>
            <person name="Liers C."/>
            <person name="Kellner H."/>
        </authorList>
    </citation>
    <scope>NUCLEOTIDE SEQUENCE [LARGE SCALE GENOMIC DNA]</scope>
    <source>
        <strain evidence="3 4">DSM 105466</strain>
    </source>
</reference>
<evidence type="ECO:0000313" key="3">
    <source>
        <dbReference type="EMBL" id="RFU26807.1"/>
    </source>
</evidence>
<dbReference type="EMBL" id="NCSJ02000240">
    <property type="protein sequence ID" value="RFU26807.1"/>
    <property type="molecule type" value="Genomic_DNA"/>
</dbReference>
<comment type="caution">
    <text evidence="3">The sequence shown here is derived from an EMBL/GenBank/DDBJ whole genome shotgun (WGS) entry which is preliminary data.</text>
</comment>
<dbReference type="Pfam" id="PF06985">
    <property type="entry name" value="HET"/>
    <property type="match status" value="1"/>
</dbReference>
<evidence type="ECO:0000259" key="2">
    <source>
        <dbReference type="Pfam" id="PF26640"/>
    </source>
</evidence>
<dbReference type="PANTHER" id="PTHR10622">
    <property type="entry name" value="HET DOMAIN-CONTAINING PROTEIN"/>
    <property type="match status" value="1"/>
</dbReference>
<dbReference type="PANTHER" id="PTHR10622:SF10">
    <property type="entry name" value="HET DOMAIN-CONTAINING PROTEIN"/>
    <property type="match status" value="1"/>
</dbReference>
<dbReference type="InterPro" id="IPR058525">
    <property type="entry name" value="DUF8212"/>
</dbReference>
<dbReference type="Pfam" id="PF26640">
    <property type="entry name" value="DUF8212"/>
    <property type="match status" value="1"/>
</dbReference>
<gene>
    <name evidence="3" type="ORF">B7463_g9531</name>
</gene>